<accession>A0ABP5BS78</accession>
<dbReference type="Proteomes" id="UP001500571">
    <property type="component" value="Unassembled WGS sequence"/>
</dbReference>
<evidence type="ECO:0000313" key="3">
    <source>
        <dbReference type="Proteomes" id="UP001500571"/>
    </source>
</evidence>
<name>A0ABP5BS78_9ACTN</name>
<evidence type="ECO:0000256" key="1">
    <source>
        <dbReference type="SAM" id="Phobius"/>
    </source>
</evidence>
<protein>
    <recommendedName>
        <fullName evidence="4">DUF389 domain-containing protein</fullName>
    </recommendedName>
</protein>
<dbReference type="InterPro" id="IPR005240">
    <property type="entry name" value="DUF389"/>
</dbReference>
<dbReference type="PANTHER" id="PTHR20992">
    <property type="entry name" value="AT15442P-RELATED"/>
    <property type="match status" value="1"/>
</dbReference>
<evidence type="ECO:0000313" key="2">
    <source>
        <dbReference type="EMBL" id="GAA1949980.1"/>
    </source>
</evidence>
<keyword evidence="1" id="KW-1133">Transmembrane helix</keyword>
<feature type="transmembrane region" description="Helical" evidence="1">
    <location>
        <begin position="190"/>
        <end position="214"/>
    </location>
</feature>
<dbReference type="PANTHER" id="PTHR20992:SF9">
    <property type="entry name" value="AT15442P-RELATED"/>
    <property type="match status" value="1"/>
</dbReference>
<dbReference type="EMBL" id="BAAAPB010000001">
    <property type="protein sequence ID" value="GAA1949980.1"/>
    <property type="molecule type" value="Genomic_DNA"/>
</dbReference>
<organism evidence="2 3">
    <name type="scientific">Nocardioides panacihumi</name>
    <dbReference type="NCBI Taxonomy" id="400774"/>
    <lineage>
        <taxon>Bacteria</taxon>
        <taxon>Bacillati</taxon>
        <taxon>Actinomycetota</taxon>
        <taxon>Actinomycetes</taxon>
        <taxon>Propionibacteriales</taxon>
        <taxon>Nocardioidaceae</taxon>
        <taxon>Nocardioides</taxon>
    </lineage>
</organism>
<comment type="caution">
    <text evidence="2">The sequence shown here is derived from an EMBL/GenBank/DDBJ whole genome shotgun (WGS) entry which is preliminary data.</text>
</comment>
<proteinExistence type="predicted"/>
<evidence type="ECO:0008006" key="4">
    <source>
        <dbReference type="Google" id="ProtNLM"/>
    </source>
</evidence>
<feature type="transmembrane region" description="Helical" evidence="1">
    <location>
        <begin position="138"/>
        <end position="157"/>
    </location>
</feature>
<keyword evidence="3" id="KW-1185">Reference proteome</keyword>
<dbReference type="Pfam" id="PF04087">
    <property type="entry name" value="DUF389"/>
    <property type="match status" value="1"/>
</dbReference>
<gene>
    <name evidence="2" type="ORF">GCM10009798_06520</name>
</gene>
<sequence length="237" mass="25533">MGGRIDLFGDRIELLRWFGFELKVIPLVDIARADVGRRGLSFRLDDDVERLHGTGVHLAGTIHIQPVATWLSRAGLVAERRRYSLLWFATRSLVLGFGAAIVVVTLLALLGRALGWVTLAQVTAPRPQTAFVYSPDKWSLIVAVVAAAAGVLSLTSAKVGGLSGVFISVTTVPAPGNVALGLAFGVGHEIWGSLAQLVVNVVGMAVAGWVTLAFQQTVWSRMSLRRARFSRRLNPRS</sequence>
<dbReference type="RefSeq" id="WP_344042366.1">
    <property type="nucleotide sequence ID" value="NZ_BAAAPB010000001.1"/>
</dbReference>
<keyword evidence="1" id="KW-0472">Membrane</keyword>
<reference evidence="3" key="1">
    <citation type="journal article" date="2019" name="Int. J. Syst. Evol. Microbiol.">
        <title>The Global Catalogue of Microorganisms (GCM) 10K type strain sequencing project: providing services to taxonomists for standard genome sequencing and annotation.</title>
        <authorList>
            <consortium name="The Broad Institute Genomics Platform"/>
            <consortium name="The Broad Institute Genome Sequencing Center for Infectious Disease"/>
            <person name="Wu L."/>
            <person name="Ma J."/>
        </authorList>
    </citation>
    <scope>NUCLEOTIDE SEQUENCE [LARGE SCALE GENOMIC DNA]</scope>
    <source>
        <strain evidence="3">JCM 15309</strain>
    </source>
</reference>
<feature type="transmembrane region" description="Helical" evidence="1">
    <location>
        <begin position="85"/>
        <end position="110"/>
    </location>
</feature>
<feature type="transmembrane region" description="Helical" evidence="1">
    <location>
        <begin position="164"/>
        <end position="184"/>
    </location>
</feature>
<keyword evidence="1" id="KW-0812">Transmembrane</keyword>